<dbReference type="PROSITE" id="PS51892">
    <property type="entry name" value="SUBTILASE"/>
    <property type="match status" value="1"/>
</dbReference>
<dbReference type="InterPro" id="IPR036852">
    <property type="entry name" value="Peptidase_S8/S53_dom_sf"/>
</dbReference>
<keyword evidence="3 5" id="KW-0378">Hydrolase</keyword>
<feature type="active site" description="Charge relay system" evidence="5">
    <location>
        <position position="231"/>
    </location>
</feature>
<evidence type="ECO:0000256" key="4">
    <source>
        <dbReference type="ARBA" id="ARBA00022825"/>
    </source>
</evidence>
<keyword evidence="4 5" id="KW-0720">Serine protease</keyword>
<dbReference type="InterPro" id="IPR050131">
    <property type="entry name" value="Peptidase_S8_subtilisin-like"/>
</dbReference>
<dbReference type="PRINTS" id="PR00723">
    <property type="entry name" value="SUBTILISIN"/>
</dbReference>
<organism evidence="8 9">
    <name type="scientific">Hydrogenibacillus schlegelii</name>
    <name type="common">Bacillus schlegelii</name>
    <dbReference type="NCBI Taxonomy" id="1484"/>
    <lineage>
        <taxon>Bacteria</taxon>
        <taxon>Bacillati</taxon>
        <taxon>Bacillota</taxon>
        <taxon>Bacilli</taxon>
        <taxon>Bacillales</taxon>
        <taxon>Bacillales Family X. Incertae Sedis</taxon>
        <taxon>Hydrogenibacillus</taxon>
    </lineage>
</organism>
<comment type="caution">
    <text evidence="8">The sequence shown here is derived from an EMBL/GenBank/DDBJ whole genome shotgun (WGS) entry which is preliminary data.</text>
</comment>
<evidence type="ECO:0000256" key="2">
    <source>
        <dbReference type="ARBA" id="ARBA00022670"/>
    </source>
</evidence>
<dbReference type="GO" id="GO:0006508">
    <property type="term" value="P:proteolysis"/>
    <property type="evidence" value="ECO:0007669"/>
    <property type="project" value="UniProtKB-KW"/>
</dbReference>
<evidence type="ECO:0000256" key="1">
    <source>
        <dbReference type="ARBA" id="ARBA00011073"/>
    </source>
</evidence>
<dbReference type="InterPro" id="IPR015500">
    <property type="entry name" value="Peptidase_S8_subtilisin-rel"/>
</dbReference>
<dbReference type="Gene3D" id="3.40.50.200">
    <property type="entry name" value="Peptidase S8/S53 domain"/>
    <property type="match status" value="1"/>
</dbReference>
<dbReference type="PANTHER" id="PTHR43806">
    <property type="entry name" value="PEPTIDASE S8"/>
    <property type="match status" value="1"/>
</dbReference>
<dbReference type="SUPFAM" id="SSF52743">
    <property type="entry name" value="Subtilisin-like"/>
    <property type="match status" value="1"/>
</dbReference>
<evidence type="ECO:0000313" key="8">
    <source>
        <dbReference type="EMBL" id="MBT9283546.1"/>
    </source>
</evidence>
<dbReference type="GO" id="GO:0004252">
    <property type="term" value="F:serine-type endopeptidase activity"/>
    <property type="evidence" value="ECO:0007669"/>
    <property type="project" value="UniProtKB-UniRule"/>
</dbReference>
<dbReference type="AlphaFoldDB" id="A0A947D3T6"/>
<proteinExistence type="inferred from homology"/>
<dbReference type="Pfam" id="PF00395">
    <property type="entry name" value="SLH"/>
    <property type="match status" value="3"/>
</dbReference>
<dbReference type="InterPro" id="IPR023827">
    <property type="entry name" value="Peptidase_S8_Asp-AS"/>
</dbReference>
<evidence type="ECO:0000256" key="6">
    <source>
        <dbReference type="RuleBase" id="RU003355"/>
    </source>
</evidence>
<evidence type="ECO:0000313" key="9">
    <source>
        <dbReference type="Proteomes" id="UP000748108"/>
    </source>
</evidence>
<dbReference type="InterPro" id="IPR000209">
    <property type="entry name" value="Peptidase_S8/S53_dom"/>
</dbReference>
<dbReference type="Pfam" id="PF00082">
    <property type="entry name" value="Peptidase_S8"/>
    <property type="match status" value="1"/>
</dbReference>
<protein>
    <submittedName>
        <fullName evidence="8">S-layer homology domain-containing protein</fullName>
    </submittedName>
</protein>
<dbReference type="PROSITE" id="PS00138">
    <property type="entry name" value="SUBTILASE_SER"/>
    <property type="match status" value="1"/>
</dbReference>
<feature type="active site" description="Charge relay system" evidence="5">
    <location>
        <position position="411"/>
    </location>
</feature>
<comment type="similarity">
    <text evidence="1 5 6">Belongs to the peptidase S8 family.</text>
</comment>
<feature type="active site" description="Charge relay system" evidence="5">
    <location>
        <position position="263"/>
    </location>
</feature>
<feature type="domain" description="SLH" evidence="7">
    <location>
        <begin position="882"/>
        <end position="945"/>
    </location>
</feature>
<dbReference type="Gene3D" id="2.60.120.380">
    <property type="match status" value="1"/>
</dbReference>
<evidence type="ECO:0000256" key="5">
    <source>
        <dbReference type="PROSITE-ProRule" id="PRU01240"/>
    </source>
</evidence>
<dbReference type="InterPro" id="IPR001119">
    <property type="entry name" value="SLH_dom"/>
</dbReference>
<evidence type="ECO:0000256" key="3">
    <source>
        <dbReference type="ARBA" id="ARBA00022801"/>
    </source>
</evidence>
<name>A0A947D3T6_HYDSH</name>
<dbReference type="PROSITE" id="PS00136">
    <property type="entry name" value="SUBTILASE_ASP"/>
    <property type="match status" value="1"/>
</dbReference>
<dbReference type="PROSITE" id="PS51272">
    <property type="entry name" value="SLH"/>
    <property type="match status" value="3"/>
</dbReference>
<dbReference type="EMBL" id="JAHHQF010000110">
    <property type="protein sequence ID" value="MBT9283546.1"/>
    <property type="molecule type" value="Genomic_DNA"/>
</dbReference>
<reference evidence="8" key="1">
    <citation type="journal article" date="2021" name="Microbiology">
        <title>Metagenomic Analysis of the Microbial Community in the Underground Coal Fire Area (Kemerovo Region, Russia) Revealed Predominance of Thermophilic Members of the Phyla Deinococcus-thermus, Aquificae, and Firmicutes.</title>
        <authorList>
            <person name="Kadnikov V."/>
            <person name="Mardanov A.V."/>
            <person name="Beletsky A.V."/>
            <person name="Karnachuk O.V."/>
            <person name="Ravin N.V."/>
        </authorList>
    </citation>
    <scope>NUCLEOTIDE SEQUENCE</scope>
    <source>
        <strain evidence="8">RBS10-49</strain>
    </source>
</reference>
<feature type="domain" description="SLH" evidence="7">
    <location>
        <begin position="821"/>
        <end position="881"/>
    </location>
</feature>
<sequence>MAPRRHLRVMQRIRILFIAGLLGALAAGPAGIFFAMPQALADAAEPPAAPAAFSVSAAKVSGDESSPPDPSGAAEAPPTKDVLAARGEAPAPEDLIPGEWIVAWRTPPAPGPVPGAPYAVVDVDPESGIGRIRALPGREGDVVSALEADANVVRYQPNSRVRVSGAGAALPQGPASAPPAIEASALSAFHASALSAFHASALSAQWYLERLRVPEAQRIADGRGVTIAVVDTGVALDHPAFRGRLESGVNLLTGGTPYDDNGHGTALAGILVGGGRLQGIAPAAKVLPIKALDAFGSGNSYTVARGIREAVDRGAKVIVLSLTDPVYSFAMENALEEAERAGVVVVAAAGNDGGKVPYPAAYPTVLGVGALDERDRPAPFSNRGDAVDVVAYGVNIFTARPGGYDAYSGTSMAAPQAAGVAALLISKKPGPAEAVRDQLRATASPIPGAPRPSVGFGRVDAYSALSTWQGGPVTPYGGNTAPDRAAPLPLDKTVGVAVPPGGSVYFALDAPYAGSVSLTASGLSVPLTVATVDAKGQAQKTMRLAEGGSTSVAVPKGRTVLRLTNGGKAAARFTLRASFTIYTAPYGDNGSPARAYPIDLFERTGLVGTLPRAGDEAWFRLELPEDGRLTVRAETNDPALDLVLMLQDDRATRVIDDNGPYNGRLDEAAEVPVKGGSVLKVGVRNFYRAGVNAEYRLSFDYRPAATVAAARPDTLPKSRALFFGKPAFGVVPRTDRAEHYHVYLDRPGFVRVDVRGFPPGTGGALEALDGKGGLIERVRLPAGPDEGRLTHVFMLPAGLSYLRLTAERPFTDRFYVLRATAADGPFVDMASHWAREALSALKARGAVAGYPDGTFRPDRSITRAEFVALLAGRLGLPAARAPLPTFVDLPAGHWAADALRRAAAAGWLSGYPDGGIRPDRPITRAEMAAILRQALRTSPVPGLDPDVTTDAAAEAFRDVPPTHWALPALSLFVEAKRMSGYPDGTLRPDGTATRAEAAAMMAKLWP</sequence>
<dbReference type="InterPro" id="IPR023828">
    <property type="entry name" value="Peptidase_S8_Ser-AS"/>
</dbReference>
<gene>
    <name evidence="8" type="ORF">KM312_13080</name>
</gene>
<dbReference type="PANTHER" id="PTHR43806:SF11">
    <property type="entry name" value="CEREVISIN-RELATED"/>
    <property type="match status" value="1"/>
</dbReference>
<evidence type="ECO:0000259" key="7">
    <source>
        <dbReference type="PROSITE" id="PS51272"/>
    </source>
</evidence>
<feature type="domain" description="SLH" evidence="7">
    <location>
        <begin position="952"/>
        <end position="1006"/>
    </location>
</feature>
<accession>A0A947D3T6</accession>
<keyword evidence="2 5" id="KW-0645">Protease</keyword>
<dbReference type="Proteomes" id="UP000748108">
    <property type="component" value="Unassembled WGS sequence"/>
</dbReference>